<organism evidence="2 3">
    <name type="scientific">Jilunia laotingensis</name>
    <dbReference type="NCBI Taxonomy" id="2763675"/>
    <lineage>
        <taxon>Bacteria</taxon>
        <taxon>Pseudomonadati</taxon>
        <taxon>Bacteroidota</taxon>
        <taxon>Bacteroidia</taxon>
        <taxon>Bacteroidales</taxon>
        <taxon>Bacteroidaceae</taxon>
        <taxon>Jilunia</taxon>
    </lineage>
</organism>
<proteinExistence type="predicted"/>
<accession>A0A926IS47</accession>
<feature type="compositionally biased region" description="Basic and acidic residues" evidence="1">
    <location>
        <begin position="43"/>
        <end position="69"/>
    </location>
</feature>
<evidence type="ECO:0000256" key="1">
    <source>
        <dbReference type="SAM" id="MobiDB-lite"/>
    </source>
</evidence>
<protein>
    <submittedName>
        <fullName evidence="2">Uncharacterized protein</fullName>
    </submittedName>
</protein>
<sequence>MDDVVNRNVPIAEENLFPNDHPAKDMFGDWSSDVSETIDDTQEDIKKLSPEEREKRLKEMDEIVKKDLE</sequence>
<evidence type="ECO:0000313" key="2">
    <source>
        <dbReference type="EMBL" id="MBC8594358.1"/>
    </source>
</evidence>
<name>A0A926IS47_9BACT</name>
<dbReference type="Proteomes" id="UP000651085">
    <property type="component" value="Unassembled WGS sequence"/>
</dbReference>
<evidence type="ECO:0000313" key="3">
    <source>
        <dbReference type="Proteomes" id="UP000651085"/>
    </source>
</evidence>
<reference evidence="2" key="1">
    <citation type="submission" date="2020-08" db="EMBL/GenBank/DDBJ databases">
        <title>Genome public.</title>
        <authorList>
            <person name="Liu C."/>
            <person name="Sun Q."/>
        </authorList>
    </citation>
    <scope>NUCLEOTIDE SEQUENCE</scope>
    <source>
        <strain evidence="2">N12</strain>
    </source>
</reference>
<dbReference type="AlphaFoldDB" id="A0A926IS47"/>
<dbReference type="RefSeq" id="WP_262435451.1">
    <property type="nucleotide sequence ID" value="NZ_JACRTF010000001.1"/>
</dbReference>
<keyword evidence="3" id="KW-1185">Reference proteome</keyword>
<gene>
    <name evidence="2" type="ORF">H8744_14140</name>
</gene>
<dbReference type="EMBL" id="JACRTF010000001">
    <property type="protein sequence ID" value="MBC8594358.1"/>
    <property type="molecule type" value="Genomic_DNA"/>
</dbReference>
<feature type="region of interest" description="Disordered" evidence="1">
    <location>
        <begin position="38"/>
        <end position="69"/>
    </location>
</feature>
<comment type="caution">
    <text evidence="2">The sequence shown here is derived from an EMBL/GenBank/DDBJ whole genome shotgun (WGS) entry which is preliminary data.</text>
</comment>